<evidence type="ECO:0008006" key="9">
    <source>
        <dbReference type="Google" id="ProtNLM"/>
    </source>
</evidence>
<feature type="region of interest" description="Disordered" evidence="4">
    <location>
        <begin position="143"/>
        <end position="172"/>
    </location>
</feature>
<dbReference type="EMBL" id="CAJOBG010002838">
    <property type="protein sequence ID" value="CAF4030983.1"/>
    <property type="molecule type" value="Genomic_DNA"/>
</dbReference>
<protein>
    <recommendedName>
        <fullName evidence="9">MULE transposase domain-containing protein</fullName>
    </recommendedName>
</protein>
<evidence type="ECO:0000256" key="1">
    <source>
        <dbReference type="ARBA" id="ARBA00022723"/>
    </source>
</evidence>
<sequence>MPVTSRAAALRSQIAEETTSSTTQVATNKSIRKCRSEIKEKQLKAQSSEISTESEKHSSVVQQVAVPQIESAIEINNHLLTLSTASENKIAEHQINKRLGSSHSDDHQSTILSSSPVASSVMKSPTLTVEKVKIDYSLLSSESSDKDEDDIYPGDSNAIMNKPVKNGEITSGTSTRGGKMIYMNDYGYLFLNETKNAVGWRCTRRDLNCKAVIYTFKNTQEFSHWNGQVHRHLRDAGYTRKNEILSKIESRVADEFIPIKAIIEDEYRKAKLTAEEKRVMPLPIQIESGLYKLRRKRYPPIPTDQKFIIPPVYQETYSNSRFLIYDKRKTVYGGLLPVCFILTSNRKHDTYAAIFRSLKRIGLKMGFDLKPLSIICDFEQSFMNAVTNELPQTIVTGCWFHLCQSCYRNIQKLGMMNLYEDDVESRELLRGFMGFALLHIDRIYEGNEILKQRVTTSSQAKQLNAFVSYFEHEWMHVFKPSTWFVNKTTWRTNNHAEDNITFSNIFNTGL</sequence>
<accession>A0A819QFS7</accession>
<keyword evidence="2" id="KW-0863">Zinc-finger</keyword>
<evidence type="ECO:0000313" key="8">
    <source>
        <dbReference type="Proteomes" id="UP000663866"/>
    </source>
</evidence>
<evidence type="ECO:0000256" key="2">
    <source>
        <dbReference type="ARBA" id="ARBA00022771"/>
    </source>
</evidence>
<feature type="region of interest" description="Disordered" evidence="4">
    <location>
        <begin position="1"/>
        <end position="29"/>
    </location>
</feature>
<evidence type="ECO:0000313" key="7">
    <source>
        <dbReference type="EMBL" id="CAF4030983.1"/>
    </source>
</evidence>
<feature type="domain" description="FLYWCH-type" evidence="5">
    <location>
        <begin position="173"/>
        <end position="232"/>
    </location>
</feature>
<gene>
    <name evidence="7" type="ORF">OVN521_LOCUS16796</name>
</gene>
<evidence type="ECO:0000256" key="3">
    <source>
        <dbReference type="ARBA" id="ARBA00022833"/>
    </source>
</evidence>
<dbReference type="InterPro" id="IPR007588">
    <property type="entry name" value="Znf_FLYWCH"/>
</dbReference>
<name>A0A819QFS7_9BILA</name>
<evidence type="ECO:0000259" key="5">
    <source>
        <dbReference type="Pfam" id="PF04500"/>
    </source>
</evidence>
<evidence type="ECO:0000259" key="6">
    <source>
        <dbReference type="Pfam" id="PF10551"/>
    </source>
</evidence>
<dbReference type="Proteomes" id="UP000663866">
    <property type="component" value="Unassembled WGS sequence"/>
</dbReference>
<evidence type="ECO:0000256" key="4">
    <source>
        <dbReference type="SAM" id="MobiDB-lite"/>
    </source>
</evidence>
<organism evidence="7 8">
    <name type="scientific">Rotaria magnacalcarata</name>
    <dbReference type="NCBI Taxonomy" id="392030"/>
    <lineage>
        <taxon>Eukaryota</taxon>
        <taxon>Metazoa</taxon>
        <taxon>Spiralia</taxon>
        <taxon>Gnathifera</taxon>
        <taxon>Rotifera</taxon>
        <taxon>Eurotatoria</taxon>
        <taxon>Bdelloidea</taxon>
        <taxon>Philodinida</taxon>
        <taxon>Philodinidae</taxon>
        <taxon>Rotaria</taxon>
    </lineage>
</organism>
<dbReference type="Pfam" id="PF10551">
    <property type="entry name" value="MULE"/>
    <property type="match status" value="1"/>
</dbReference>
<proteinExistence type="predicted"/>
<reference evidence="7" key="1">
    <citation type="submission" date="2021-02" db="EMBL/GenBank/DDBJ databases">
        <authorList>
            <person name="Nowell W R."/>
        </authorList>
    </citation>
    <scope>NUCLEOTIDE SEQUENCE</scope>
</reference>
<dbReference type="AlphaFoldDB" id="A0A819QFS7"/>
<keyword evidence="1" id="KW-0479">Metal-binding</keyword>
<comment type="caution">
    <text evidence="7">The sequence shown here is derived from an EMBL/GenBank/DDBJ whole genome shotgun (WGS) entry which is preliminary data.</text>
</comment>
<keyword evidence="3" id="KW-0862">Zinc</keyword>
<feature type="domain" description="MULE transposase" evidence="6">
    <location>
        <begin position="330"/>
        <end position="404"/>
    </location>
</feature>
<keyword evidence="8" id="KW-1185">Reference proteome</keyword>
<feature type="compositionally biased region" description="Polar residues" evidence="4">
    <location>
        <begin position="15"/>
        <end position="29"/>
    </location>
</feature>
<dbReference type="InterPro" id="IPR018289">
    <property type="entry name" value="MULE_transposase_dom"/>
</dbReference>
<dbReference type="Gene3D" id="2.20.25.240">
    <property type="match status" value="1"/>
</dbReference>
<dbReference type="GO" id="GO:0008270">
    <property type="term" value="F:zinc ion binding"/>
    <property type="evidence" value="ECO:0007669"/>
    <property type="project" value="UniProtKB-KW"/>
</dbReference>
<dbReference type="Pfam" id="PF04500">
    <property type="entry name" value="FLYWCH"/>
    <property type="match status" value="1"/>
</dbReference>